<dbReference type="GO" id="GO:0009103">
    <property type="term" value="P:lipopolysaccharide biosynthetic process"/>
    <property type="evidence" value="ECO:0007669"/>
    <property type="project" value="TreeGrafter"/>
</dbReference>
<evidence type="ECO:0000259" key="2">
    <source>
        <dbReference type="Pfam" id="PF01757"/>
    </source>
</evidence>
<name>A0A1G9UFV5_9BACT</name>
<evidence type="ECO:0000313" key="3">
    <source>
        <dbReference type="EMBL" id="SDM58713.1"/>
    </source>
</evidence>
<keyword evidence="4" id="KW-1185">Reference proteome</keyword>
<feature type="transmembrane region" description="Helical" evidence="1">
    <location>
        <begin position="158"/>
        <end position="184"/>
    </location>
</feature>
<dbReference type="STRING" id="1075417.SAMN05421823_11650"/>
<accession>A0A1G9UFV5</accession>
<feature type="transmembrane region" description="Helical" evidence="1">
    <location>
        <begin position="226"/>
        <end position="244"/>
    </location>
</feature>
<feature type="transmembrane region" description="Helical" evidence="1">
    <location>
        <begin position="196"/>
        <end position="214"/>
    </location>
</feature>
<dbReference type="InterPro" id="IPR050879">
    <property type="entry name" value="Acyltransferase_3"/>
</dbReference>
<feature type="transmembrane region" description="Helical" evidence="1">
    <location>
        <begin position="250"/>
        <end position="269"/>
    </location>
</feature>
<dbReference type="GO" id="GO:0016787">
    <property type="term" value="F:hydrolase activity"/>
    <property type="evidence" value="ECO:0007669"/>
    <property type="project" value="UniProtKB-KW"/>
</dbReference>
<feature type="transmembrane region" description="Helical" evidence="1">
    <location>
        <begin position="12"/>
        <end position="30"/>
    </location>
</feature>
<keyword evidence="1" id="KW-0812">Transmembrane</keyword>
<feature type="transmembrane region" description="Helical" evidence="1">
    <location>
        <begin position="50"/>
        <end position="68"/>
    </location>
</feature>
<evidence type="ECO:0000313" key="4">
    <source>
        <dbReference type="Proteomes" id="UP000198510"/>
    </source>
</evidence>
<dbReference type="InterPro" id="IPR002656">
    <property type="entry name" value="Acyl_transf_3_dom"/>
</dbReference>
<proteinExistence type="predicted"/>
<dbReference type="GO" id="GO:0016020">
    <property type="term" value="C:membrane"/>
    <property type="evidence" value="ECO:0007669"/>
    <property type="project" value="TreeGrafter"/>
</dbReference>
<reference evidence="3 4" key="1">
    <citation type="submission" date="2016-10" db="EMBL/GenBank/DDBJ databases">
        <authorList>
            <person name="de Groot N.N."/>
        </authorList>
    </citation>
    <scope>NUCLEOTIDE SEQUENCE [LARGE SCALE GENOMIC DNA]</scope>
    <source>
        <strain evidence="3 4">DSM 25186</strain>
    </source>
</reference>
<dbReference type="Proteomes" id="UP000198510">
    <property type="component" value="Unassembled WGS sequence"/>
</dbReference>
<feature type="domain" description="Acyltransferase 3" evidence="2">
    <location>
        <begin position="9"/>
        <end position="334"/>
    </location>
</feature>
<sequence length="360" mass="40950">MHSRPSLPNLDPLRFVLALLVILFHIPQLSHNQGLPAFDNFPLFHRGSEAVFAFFTLSGFLIIRLLYLEKEKTGAVAIGQFYTRRILRIFPLYYLILIFGFVFYHVLLPLLGIPFPIEYNLVEGILLCTFFLPNVFVSLYNPGGILSILWSLGVEEQFYLAVAPAMAWLHSSFFVPFLAAFTVVSLGLLSTFANPFYLHFYYFSFGGLLSVLAEQGRLQGLRGNRPFQVLVLGVTVCHFCTDLVTSLPLVTYHAVNTLLFGFLLFTLAYDPLFTIRNRWALHLGKISYGLYMYHAIVMNLMVFVFLKLTAQMVLPDALVIVAINVGVIGLTILVAHVSYRFYEGYFLRLKRRYRPLSAEG</sequence>
<keyword evidence="3" id="KW-0808">Transferase</keyword>
<dbReference type="AlphaFoldDB" id="A0A1G9UFV5"/>
<gene>
    <name evidence="3" type="ORF">SAMN05421823_11650</name>
</gene>
<dbReference type="PANTHER" id="PTHR23028">
    <property type="entry name" value="ACETYLTRANSFERASE"/>
    <property type="match status" value="1"/>
</dbReference>
<keyword evidence="3" id="KW-0012">Acyltransferase</keyword>
<protein>
    <submittedName>
        <fullName evidence="3">Peptidoglycan/LPS O-acetylase OafA/YrhL, contains acyltransferase and SGNH-hydrolase domains</fullName>
    </submittedName>
</protein>
<keyword evidence="1" id="KW-0472">Membrane</keyword>
<feature type="transmembrane region" description="Helical" evidence="1">
    <location>
        <begin position="290"/>
        <end position="306"/>
    </location>
</feature>
<dbReference type="Pfam" id="PF01757">
    <property type="entry name" value="Acyl_transf_3"/>
    <property type="match status" value="1"/>
</dbReference>
<keyword evidence="3" id="KW-0378">Hydrolase</keyword>
<dbReference type="PANTHER" id="PTHR23028:SF53">
    <property type="entry name" value="ACYL_TRANSF_3 DOMAIN-CONTAINING PROTEIN"/>
    <property type="match status" value="1"/>
</dbReference>
<feature type="transmembrane region" description="Helical" evidence="1">
    <location>
        <begin position="89"/>
        <end position="107"/>
    </location>
</feature>
<evidence type="ECO:0000256" key="1">
    <source>
        <dbReference type="SAM" id="Phobius"/>
    </source>
</evidence>
<keyword evidence="1" id="KW-1133">Transmembrane helix</keyword>
<feature type="transmembrane region" description="Helical" evidence="1">
    <location>
        <begin position="318"/>
        <end position="342"/>
    </location>
</feature>
<dbReference type="EMBL" id="FNFO01000016">
    <property type="protein sequence ID" value="SDM58713.1"/>
    <property type="molecule type" value="Genomic_DNA"/>
</dbReference>
<organism evidence="3 4">
    <name type="scientific">Catalinimonas alkaloidigena</name>
    <dbReference type="NCBI Taxonomy" id="1075417"/>
    <lineage>
        <taxon>Bacteria</taxon>
        <taxon>Pseudomonadati</taxon>
        <taxon>Bacteroidota</taxon>
        <taxon>Cytophagia</taxon>
        <taxon>Cytophagales</taxon>
        <taxon>Catalimonadaceae</taxon>
        <taxon>Catalinimonas</taxon>
    </lineage>
</organism>
<dbReference type="GO" id="GO:0016747">
    <property type="term" value="F:acyltransferase activity, transferring groups other than amino-acyl groups"/>
    <property type="evidence" value="ECO:0007669"/>
    <property type="project" value="InterPro"/>
</dbReference>